<accession>A0A7C8I535</accession>
<name>A0A7C8I535_9PLEO</name>
<dbReference type="Proteomes" id="UP000481861">
    <property type="component" value="Unassembled WGS sequence"/>
</dbReference>
<dbReference type="OrthoDB" id="5418867at2759"/>
<dbReference type="EMBL" id="JAADJZ010000019">
    <property type="protein sequence ID" value="KAF2868332.1"/>
    <property type="molecule type" value="Genomic_DNA"/>
</dbReference>
<keyword evidence="3" id="KW-1185">Reference proteome</keyword>
<feature type="region of interest" description="Disordered" evidence="1">
    <location>
        <begin position="61"/>
        <end position="111"/>
    </location>
</feature>
<gene>
    <name evidence="2" type="ORF">BDV95DRAFT_609819</name>
</gene>
<feature type="compositionally biased region" description="Low complexity" evidence="1">
    <location>
        <begin position="65"/>
        <end position="93"/>
    </location>
</feature>
<sequence>MVNWTAEKDATLMRGLFKHLDIKFTNELCKELADAVGEGCTPKAAKNRLYSMKTYGKMTPGGDTGTPVKGTPTKATPTKKTATPKATNPTTPKAKGRTAKTKDKNANANANTNANADVDVDIGKKLKRGRKMESADEHHDALAYKKVKMEIIDDGGEDEDDVFGRGQWAYDGYGAGVGGGGENGSEI</sequence>
<dbReference type="AlphaFoldDB" id="A0A7C8I535"/>
<evidence type="ECO:0000313" key="2">
    <source>
        <dbReference type="EMBL" id="KAF2868332.1"/>
    </source>
</evidence>
<protein>
    <submittedName>
        <fullName evidence="2">Uncharacterized protein</fullName>
    </submittedName>
</protein>
<comment type="caution">
    <text evidence="2">The sequence shown here is derived from an EMBL/GenBank/DDBJ whole genome shotgun (WGS) entry which is preliminary data.</text>
</comment>
<reference evidence="2 3" key="1">
    <citation type="submission" date="2020-01" db="EMBL/GenBank/DDBJ databases">
        <authorList>
            <consortium name="DOE Joint Genome Institute"/>
            <person name="Haridas S."/>
            <person name="Albert R."/>
            <person name="Binder M."/>
            <person name="Bloem J."/>
            <person name="Labutti K."/>
            <person name="Salamov A."/>
            <person name="Andreopoulos B."/>
            <person name="Baker S.E."/>
            <person name="Barry K."/>
            <person name="Bills G."/>
            <person name="Bluhm B.H."/>
            <person name="Cannon C."/>
            <person name="Castanera R."/>
            <person name="Culley D.E."/>
            <person name="Daum C."/>
            <person name="Ezra D."/>
            <person name="Gonzalez J.B."/>
            <person name="Henrissat B."/>
            <person name="Kuo A."/>
            <person name="Liang C."/>
            <person name="Lipzen A."/>
            <person name="Lutzoni F."/>
            <person name="Magnuson J."/>
            <person name="Mondo S."/>
            <person name="Nolan M."/>
            <person name="Ohm R."/>
            <person name="Pangilinan J."/>
            <person name="Park H.-J.H."/>
            <person name="Ramirez L."/>
            <person name="Alfaro M."/>
            <person name="Sun H."/>
            <person name="Tritt A."/>
            <person name="Yoshinaga Y."/>
            <person name="Zwiers L.-H.L."/>
            <person name="Turgeon B.G."/>
            <person name="Goodwin S.B."/>
            <person name="Spatafora J.W."/>
            <person name="Crous P.W."/>
            <person name="Grigoriev I.V."/>
        </authorList>
    </citation>
    <scope>NUCLEOTIDE SEQUENCE [LARGE SCALE GENOMIC DNA]</scope>
    <source>
        <strain evidence="2 3">CBS 611.86</strain>
    </source>
</reference>
<evidence type="ECO:0000313" key="3">
    <source>
        <dbReference type="Proteomes" id="UP000481861"/>
    </source>
</evidence>
<proteinExistence type="predicted"/>
<evidence type="ECO:0000256" key="1">
    <source>
        <dbReference type="SAM" id="MobiDB-lite"/>
    </source>
</evidence>
<organism evidence="2 3">
    <name type="scientific">Massariosphaeria phaeospora</name>
    <dbReference type="NCBI Taxonomy" id="100035"/>
    <lineage>
        <taxon>Eukaryota</taxon>
        <taxon>Fungi</taxon>
        <taxon>Dikarya</taxon>
        <taxon>Ascomycota</taxon>
        <taxon>Pezizomycotina</taxon>
        <taxon>Dothideomycetes</taxon>
        <taxon>Pleosporomycetidae</taxon>
        <taxon>Pleosporales</taxon>
        <taxon>Pleosporales incertae sedis</taxon>
        <taxon>Massariosphaeria</taxon>
    </lineage>
</organism>